<keyword evidence="7" id="KW-1185">Reference proteome</keyword>
<gene>
    <name evidence="6" type="ORF">FCC1311_037102</name>
</gene>
<dbReference type="SUPFAM" id="SSF46785">
    <property type="entry name" value="Winged helix' DNA-binding domain"/>
    <property type="match status" value="1"/>
</dbReference>
<evidence type="ECO:0000256" key="3">
    <source>
        <dbReference type="ARBA" id="ARBA00022478"/>
    </source>
</evidence>
<protein>
    <submittedName>
        <fullName evidence="6">DNA-directed RNA polymerase III subunit RPC6</fullName>
    </submittedName>
</protein>
<comment type="caution">
    <text evidence="6">The sequence shown here is derived from an EMBL/GenBank/DDBJ whole genome shotgun (WGS) entry which is preliminary data.</text>
</comment>
<dbReference type="Gene3D" id="1.10.10.10">
    <property type="entry name" value="Winged helix-like DNA-binding domain superfamily/Winged helix DNA-binding domain"/>
    <property type="match status" value="1"/>
</dbReference>
<dbReference type="InterPro" id="IPR036390">
    <property type="entry name" value="WH_DNA-bd_sf"/>
</dbReference>
<accession>A0A2R5GCR3</accession>
<dbReference type="FunCoup" id="A0A2R5GCR3">
    <property type="interactions" value="241"/>
</dbReference>
<organism evidence="6 7">
    <name type="scientific">Hondaea fermentalgiana</name>
    <dbReference type="NCBI Taxonomy" id="2315210"/>
    <lineage>
        <taxon>Eukaryota</taxon>
        <taxon>Sar</taxon>
        <taxon>Stramenopiles</taxon>
        <taxon>Bigyra</taxon>
        <taxon>Labyrinthulomycetes</taxon>
        <taxon>Thraustochytrida</taxon>
        <taxon>Thraustochytriidae</taxon>
        <taxon>Hondaea</taxon>
    </lineage>
</organism>
<sequence>MATMSLEASEGNPMLRVAETDAQRDLAAWLLELPEDQEISLKDLKDKFNPEPLREQALIEACNHFQASHFLVMLARNGEVFWVKRDLEEAKMLEGANQENMLVFQEVRKAGNKGIYKKDLKRSTGLPQGALTRSLRWLENRKLVKAVKTIASKTMNLYVTHDITPLREHTGGPWYEDQEFDSDFVNFVQQTLIILIERGASGDGETLRSMHETILASGATKQELELPDLRSVLQTLFWDGRIELHRKETRPLNEFTIDTIRWQIPPPVRANQFTTESPCGGCPVRDKCTPYGGVVSPLLCKYMDTWNGSDGVLF</sequence>
<comment type="subcellular location">
    <subcellularLocation>
        <location evidence="1">Nucleus</location>
    </subcellularLocation>
</comment>
<dbReference type="GO" id="GO:0005666">
    <property type="term" value="C:RNA polymerase III complex"/>
    <property type="evidence" value="ECO:0007669"/>
    <property type="project" value="InterPro"/>
</dbReference>
<keyword evidence="3 6" id="KW-0240">DNA-directed RNA polymerase</keyword>
<keyword evidence="4" id="KW-0804">Transcription</keyword>
<dbReference type="PANTHER" id="PTHR12780">
    <property type="entry name" value="RNA POLYMERASE III DNA DIRECTED , 39KD SUBUNIT-RELATED"/>
    <property type="match status" value="1"/>
</dbReference>
<dbReference type="InterPro" id="IPR016049">
    <property type="entry name" value="RNA_pol_Rpc34-like"/>
</dbReference>
<evidence type="ECO:0000256" key="2">
    <source>
        <dbReference type="ARBA" id="ARBA00011038"/>
    </source>
</evidence>
<evidence type="ECO:0000256" key="5">
    <source>
        <dbReference type="ARBA" id="ARBA00023242"/>
    </source>
</evidence>
<dbReference type="AlphaFoldDB" id="A0A2R5GCR3"/>
<evidence type="ECO:0000256" key="4">
    <source>
        <dbReference type="ARBA" id="ARBA00023163"/>
    </source>
</evidence>
<evidence type="ECO:0000313" key="7">
    <source>
        <dbReference type="Proteomes" id="UP000241890"/>
    </source>
</evidence>
<keyword evidence="5" id="KW-0539">Nucleus</keyword>
<name>A0A2R5GCR3_9STRA</name>
<comment type="similarity">
    <text evidence="2">Belongs to the eukaryotic RPC34/RPC39 RNA polymerase subunit family.</text>
</comment>
<dbReference type="InterPro" id="IPR036388">
    <property type="entry name" value="WH-like_DNA-bd_sf"/>
</dbReference>
<proteinExistence type="inferred from homology"/>
<dbReference type="OrthoDB" id="613763at2759"/>
<dbReference type="GO" id="GO:0006383">
    <property type="term" value="P:transcription by RNA polymerase III"/>
    <property type="evidence" value="ECO:0007669"/>
    <property type="project" value="InterPro"/>
</dbReference>
<evidence type="ECO:0000256" key="1">
    <source>
        <dbReference type="ARBA" id="ARBA00004123"/>
    </source>
</evidence>
<reference evidence="6 7" key="1">
    <citation type="submission" date="2017-12" db="EMBL/GenBank/DDBJ databases">
        <title>Sequencing, de novo assembly and annotation of complete genome of a new Thraustochytrid species, strain FCC1311.</title>
        <authorList>
            <person name="Sedici K."/>
            <person name="Godart F."/>
            <person name="Aiese Cigliano R."/>
            <person name="Sanseverino W."/>
            <person name="Barakat M."/>
            <person name="Ortet P."/>
            <person name="Marechal E."/>
            <person name="Cagnac O."/>
            <person name="Amato A."/>
        </authorList>
    </citation>
    <scope>NUCLEOTIDE SEQUENCE [LARGE SCALE GENOMIC DNA]</scope>
</reference>
<evidence type="ECO:0000313" key="6">
    <source>
        <dbReference type="EMBL" id="GBG27488.1"/>
    </source>
</evidence>
<dbReference type="Pfam" id="PF05158">
    <property type="entry name" value="RNA_pol_Rpc34"/>
    <property type="match status" value="2"/>
</dbReference>
<dbReference type="InParanoid" id="A0A2R5GCR3"/>
<dbReference type="EMBL" id="BEYU01000031">
    <property type="protein sequence ID" value="GBG27488.1"/>
    <property type="molecule type" value="Genomic_DNA"/>
</dbReference>
<dbReference type="Proteomes" id="UP000241890">
    <property type="component" value="Unassembled WGS sequence"/>
</dbReference>
<dbReference type="InterPro" id="IPR007832">
    <property type="entry name" value="RNA_pol_Rpc34"/>
</dbReference>